<dbReference type="CDD" id="cd00093">
    <property type="entry name" value="HTH_XRE"/>
    <property type="match status" value="1"/>
</dbReference>
<protein>
    <submittedName>
        <fullName evidence="3">XRE family transcriptional regulator</fullName>
    </submittedName>
</protein>
<dbReference type="EMBL" id="CP116805">
    <property type="protein sequence ID" value="WCL55578.1"/>
    <property type="molecule type" value="Genomic_DNA"/>
</dbReference>
<dbReference type="InterPro" id="IPR014710">
    <property type="entry name" value="RmlC-like_jellyroll"/>
</dbReference>
<keyword evidence="4" id="KW-1185">Reference proteome</keyword>
<dbReference type="SUPFAM" id="SSF51182">
    <property type="entry name" value="RmlC-like cupins"/>
    <property type="match status" value="1"/>
</dbReference>
<evidence type="ECO:0000259" key="2">
    <source>
        <dbReference type="PROSITE" id="PS50943"/>
    </source>
</evidence>
<dbReference type="InterPro" id="IPR001387">
    <property type="entry name" value="Cro/C1-type_HTH"/>
</dbReference>
<dbReference type="GO" id="GO:0003700">
    <property type="term" value="F:DNA-binding transcription factor activity"/>
    <property type="evidence" value="ECO:0007669"/>
    <property type="project" value="TreeGrafter"/>
</dbReference>
<evidence type="ECO:0000256" key="1">
    <source>
        <dbReference type="ARBA" id="ARBA00023125"/>
    </source>
</evidence>
<dbReference type="InterPro" id="IPR013096">
    <property type="entry name" value="Cupin_2"/>
</dbReference>
<keyword evidence="1" id="KW-0238">DNA-binding</keyword>
<name>A0AAE9XWA7_9PROT</name>
<reference evidence="3" key="1">
    <citation type="submission" date="2023-01" db="EMBL/GenBank/DDBJ databases">
        <title>The genome sequence of Kordiimonadaceae bacterium 6D33.</title>
        <authorList>
            <person name="Liu Y."/>
        </authorList>
    </citation>
    <scope>NUCLEOTIDE SEQUENCE</scope>
    <source>
        <strain evidence="3">6D33</strain>
    </source>
</reference>
<dbReference type="KEGG" id="gso:PH603_07360"/>
<dbReference type="CDD" id="cd02209">
    <property type="entry name" value="cupin_XRE_C"/>
    <property type="match status" value="1"/>
</dbReference>
<proteinExistence type="predicted"/>
<dbReference type="Pfam" id="PF01381">
    <property type="entry name" value="HTH_3"/>
    <property type="match status" value="1"/>
</dbReference>
<dbReference type="InterPro" id="IPR050807">
    <property type="entry name" value="TransReg_Diox_bact_type"/>
</dbReference>
<dbReference type="InterPro" id="IPR010982">
    <property type="entry name" value="Lambda_DNA-bd_dom_sf"/>
</dbReference>
<dbReference type="SMART" id="SM00530">
    <property type="entry name" value="HTH_XRE"/>
    <property type="match status" value="1"/>
</dbReference>
<feature type="domain" description="HTH cro/C1-type" evidence="2">
    <location>
        <begin position="26"/>
        <end position="80"/>
    </location>
</feature>
<dbReference type="PANTHER" id="PTHR46797:SF20">
    <property type="entry name" value="BLR4304 PROTEIN"/>
    <property type="match status" value="1"/>
</dbReference>
<gene>
    <name evidence="3" type="ORF">PH603_07360</name>
</gene>
<dbReference type="AlphaFoldDB" id="A0AAE9XWA7"/>
<sequence length="214" mass="23962">MIASTSMQERDETETSIFLLEVGNRIRARRKERKMTLKDLSEASNVPLSTLSKVETGGMSLNVQKLVSVCKALDLDVMQLVSPEEPDQSGPKLVTGRRSVTHLGQARRVQTTHTLYEHHAADFRNRRLVPTVMWIEAGLEPELVRHQGEEFIFVLEGEVEVQTEFYEPTRLSVGESMYIDSTMGHNVRALGGKPAKILNVMTARFEEAVPDAVG</sequence>
<dbReference type="Gene3D" id="2.60.120.10">
    <property type="entry name" value="Jelly Rolls"/>
    <property type="match status" value="1"/>
</dbReference>
<dbReference type="Proteomes" id="UP001217500">
    <property type="component" value="Chromosome"/>
</dbReference>
<organism evidence="3 4">
    <name type="scientific">Gimibacter soli</name>
    <dbReference type="NCBI Taxonomy" id="3024400"/>
    <lineage>
        <taxon>Bacteria</taxon>
        <taxon>Pseudomonadati</taxon>
        <taxon>Pseudomonadota</taxon>
        <taxon>Alphaproteobacteria</taxon>
        <taxon>Kordiimonadales</taxon>
        <taxon>Temperatibacteraceae</taxon>
        <taxon>Gimibacter</taxon>
    </lineage>
</organism>
<dbReference type="Gene3D" id="1.10.260.40">
    <property type="entry name" value="lambda repressor-like DNA-binding domains"/>
    <property type="match status" value="1"/>
</dbReference>
<dbReference type="PROSITE" id="PS50943">
    <property type="entry name" value="HTH_CROC1"/>
    <property type="match status" value="1"/>
</dbReference>
<dbReference type="GO" id="GO:0005829">
    <property type="term" value="C:cytosol"/>
    <property type="evidence" value="ECO:0007669"/>
    <property type="project" value="TreeGrafter"/>
</dbReference>
<dbReference type="Pfam" id="PF07883">
    <property type="entry name" value="Cupin_2"/>
    <property type="match status" value="1"/>
</dbReference>
<dbReference type="GO" id="GO:0003677">
    <property type="term" value="F:DNA binding"/>
    <property type="evidence" value="ECO:0007669"/>
    <property type="project" value="UniProtKB-KW"/>
</dbReference>
<dbReference type="SUPFAM" id="SSF47413">
    <property type="entry name" value="lambda repressor-like DNA-binding domains"/>
    <property type="match status" value="1"/>
</dbReference>
<dbReference type="RefSeq" id="WP_289505411.1">
    <property type="nucleotide sequence ID" value="NZ_CP116805.1"/>
</dbReference>
<evidence type="ECO:0000313" key="4">
    <source>
        <dbReference type="Proteomes" id="UP001217500"/>
    </source>
</evidence>
<evidence type="ECO:0000313" key="3">
    <source>
        <dbReference type="EMBL" id="WCL55578.1"/>
    </source>
</evidence>
<dbReference type="PANTHER" id="PTHR46797">
    <property type="entry name" value="HTH-TYPE TRANSCRIPTIONAL REGULATOR"/>
    <property type="match status" value="1"/>
</dbReference>
<accession>A0AAE9XWA7</accession>
<dbReference type="InterPro" id="IPR011051">
    <property type="entry name" value="RmlC_Cupin_sf"/>
</dbReference>